<dbReference type="OrthoDB" id="2801588at2759"/>
<gene>
    <name evidence="2" type="ORF">CERSUDRAFT_117726</name>
</gene>
<dbReference type="AlphaFoldDB" id="M2R622"/>
<dbReference type="InterPro" id="IPR015943">
    <property type="entry name" value="WD40/YVTN_repeat-like_dom_sf"/>
</dbReference>
<reference evidence="2 3" key="1">
    <citation type="journal article" date="2012" name="Proc. Natl. Acad. Sci. U.S.A.">
        <title>Comparative genomics of Ceriporiopsis subvermispora and Phanerochaete chrysosporium provide insight into selective ligninolysis.</title>
        <authorList>
            <person name="Fernandez-Fueyo E."/>
            <person name="Ruiz-Duenas F.J."/>
            <person name="Ferreira P."/>
            <person name="Floudas D."/>
            <person name="Hibbett D.S."/>
            <person name="Canessa P."/>
            <person name="Larrondo L.F."/>
            <person name="James T.Y."/>
            <person name="Seelenfreund D."/>
            <person name="Lobos S."/>
            <person name="Polanco R."/>
            <person name="Tello M."/>
            <person name="Honda Y."/>
            <person name="Watanabe T."/>
            <person name="Watanabe T."/>
            <person name="Ryu J.S."/>
            <person name="Kubicek C.P."/>
            <person name="Schmoll M."/>
            <person name="Gaskell J."/>
            <person name="Hammel K.E."/>
            <person name="St John F.J."/>
            <person name="Vanden Wymelenberg A."/>
            <person name="Sabat G."/>
            <person name="Splinter BonDurant S."/>
            <person name="Syed K."/>
            <person name="Yadav J.S."/>
            <person name="Doddapaneni H."/>
            <person name="Subramanian V."/>
            <person name="Lavin J.L."/>
            <person name="Oguiza J.A."/>
            <person name="Perez G."/>
            <person name="Pisabarro A.G."/>
            <person name="Ramirez L."/>
            <person name="Santoyo F."/>
            <person name="Master E."/>
            <person name="Coutinho P.M."/>
            <person name="Henrissat B."/>
            <person name="Lombard V."/>
            <person name="Magnuson J.K."/>
            <person name="Kuees U."/>
            <person name="Hori C."/>
            <person name="Igarashi K."/>
            <person name="Samejima M."/>
            <person name="Held B.W."/>
            <person name="Barry K.W."/>
            <person name="LaButti K.M."/>
            <person name="Lapidus A."/>
            <person name="Lindquist E.A."/>
            <person name="Lucas S.M."/>
            <person name="Riley R."/>
            <person name="Salamov A.A."/>
            <person name="Hoffmeister D."/>
            <person name="Schwenk D."/>
            <person name="Hadar Y."/>
            <person name="Yarden O."/>
            <person name="de Vries R.P."/>
            <person name="Wiebenga A."/>
            <person name="Stenlid J."/>
            <person name="Eastwood D."/>
            <person name="Grigoriev I.V."/>
            <person name="Berka R.M."/>
            <person name="Blanchette R.A."/>
            <person name="Kersten P."/>
            <person name="Martinez A.T."/>
            <person name="Vicuna R."/>
            <person name="Cullen D."/>
        </authorList>
    </citation>
    <scope>NUCLEOTIDE SEQUENCE [LARGE SCALE GENOMIC DNA]</scope>
    <source>
        <strain evidence="2 3">B</strain>
    </source>
</reference>
<organism evidence="2 3">
    <name type="scientific">Ceriporiopsis subvermispora (strain B)</name>
    <name type="common">White-rot fungus</name>
    <name type="synonym">Gelatoporia subvermispora</name>
    <dbReference type="NCBI Taxonomy" id="914234"/>
    <lineage>
        <taxon>Eukaryota</taxon>
        <taxon>Fungi</taxon>
        <taxon>Dikarya</taxon>
        <taxon>Basidiomycota</taxon>
        <taxon>Agaricomycotina</taxon>
        <taxon>Agaricomycetes</taxon>
        <taxon>Polyporales</taxon>
        <taxon>Gelatoporiaceae</taxon>
        <taxon>Gelatoporia</taxon>
    </lineage>
</organism>
<protein>
    <submittedName>
        <fullName evidence="2">Uncharacterized protein</fullName>
    </submittedName>
</protein>
<accession>M2R622</accession>
<name>M2R622_CERS8</name>
<dbReference type="EMBL" id="KB445805">
    <property type="protein sequence ID" value="EMD33612.1"/>
    <property type="molecule type" value="Genomic_DNA"/>
</dbReference>
<dbReference type="SUPFAM" id="SSF82171">
    <property type="entry name" value="DPP6 N-terminal domain-like"/>
    <property type="match status" value="1"/>
</dbReference>
<sequence length="850" mass="96178">MDDPRISGTSLFLPQELIEHVIDFSWDDPSALARYALVCKAWLPRCRYHFQHFLRITSHTGFDEYLRRLNHAVSIPPDTLMVTEDEELPFAHVFPFLLTGQHCRSFKSFVIRRADWSTYPLSPTAFRLLSTARAITQLQLSCCRFAHARHFLRIIDGLPELQELFLERVYWRLPDIQMHREVEARDAPVIPKLKRLNAVDCPLYVLSMLVLCIHANFVSKHLLLVREKGPYSRGTLMQEPRYTLLETDIGSTSSSASDLSIPGISDITNALHESKLCLKEDSKTVSSYRLQPGSLGALDTWDDILHATGRPYWGSKLHFGSVLVYDIHHNSIFKITPRLPEISISPCGQYIAIDSRHRGGRINIWSVRERRIFQALDGCTTGISGITWSPNSTHVGHHTIGSMILRVWGVGPLQNHKTFVNLAQLFPYCHYRLSFSRIQICISGDRALVAFIEPERAMMHVGDFVTQRSNTVLVPSGSRTLSFTLDGSGLLTWGRDVVIWYIDRLLPRGTTPSNIPITALCAISTFCKTILPMMYISELDKRWLIGLEGRVMSIIDMFTGHVICRAMLPPRSPRLVKDICVEVISFWDHITLVLGLNGRMESAFTLPSRMPLSRPLQLTIQNNGNMSDGSPYAVHGTNAHVVSYSGPIGRHVTIFYAQDVQFEKQPADPVSIRPMPTHNHNSDAPAPLDAEPLSPSPTNSRVLTLKAYFVMSHRAKLERRQELIERVDRMWAAIVEQAALRTTRRCGCFCNDDCSALVELPHSGTSVHLSRSDLYGQRLGICICKSCDPSDLSKRTTIGPHLSCIHMGYDSWLCPFCDTYFHCADSLRWHVELSCTSTPWFNGLTESRYI</sequence>
<keyword evidence="3" id="KW-1185">Reference proteome</keyword>
<proteinExistence type="predicted"/>
<evidence type="ECO:0000256" key="1">
    <source>
        <dbReference type="SAM" id="MobiDB-lite"/>
    </source>
</evidence>
<evidence type="ECO:0000313" key="3">
    <source>
        <dbReference type="Proteomes" id="UP000016930"/>
    </source>
</evidence>
<dbReference type="Proteomes" id="UP000016930">
    <property type="component" value="Unassembled WGS sequence"/>
</dbReference>
<feature type="region of interest" description="Disordered" evidence="1">
    <location>
        <begin position="668"/>
        <end position="695"/>
    </location>
</feature>
<dbReference type="HOGENOM" id="CLU_335540_0_0_1"/>
<evidence type="ECO:0000313" key="2">
    <source>
        <dbReference type="EMBL" id="EMD33612.1"/>
    </source>
</evidence>
<dbReference type="Gene3D" id="2.130.10.10">
    <property type="entry name" value="YVTN repeat-like/Quinoprotein amine dehydrogenase"/>
    <property type="match status" value="1"/>
</dbReference>